<dbReference type="Gene3D" id="2.40.30.170">
    <property type="match status" value="1"/>
</dbReference>
<sequence>MPVKRKWRYIAVGAALVAVIAAGRWLWLQQREEPVRGLAAQTMAAVQRGTLTASVSGTGSIEPVERKTVAAASAGTVAEVHVKDGDPVKKGDVLITFEREDDDAERQIESKRISLEKAKLDLESLQLQYKNAMRADENTDSIMLNIRAKELDIRQLEQEIADLKTQDAGPDPITAPIDGKLTGFDVEAGDRIRENAELGEVVNYSGMKLVISVDELDIAKVEVGQRAEVRADALPDRVFEGTVAQIADEGSSSNGVATFDVTVLLTEADGLKAGMSAEATILTMEKQDALYVPIEAVQSVGGRYFVLVPGEEENASREDEAPAAGGARNRQAARLQTAMKRVSVEVGEHNEDFIEIVSGLAEGDTVIIPMASSVPEQQEAPAVRIGGFRGGAGLPEGGFPAGRDPMTRGGGFGGAAPGGGP</sequence>
<feature type="region of interest" description="Disordered" evidence="5">
    <location>
        <begin position="312"/>
        <end position="332"/>
    </location>
</feature>
<evidence type="ECO:0000256" key="4">
    <source>
        <dbReference type="SAM" id="Coils"/>
    </source>
</evidence>
<dbReference type="InterPro" id="IPR058636">
    <property type="entry name" value="Beta-barrel_YknX"/>
</dbReference>
<comment type="similarity">
    <text evidence="2">Belongs to the membrane fusion protein (MFP) (TC 8.A.1) family.</text>
</comment>
<evidence type="ECO:0000256" key="2">
    <source>
        <dbReference type="ARBA" id="ARBA00009477"/>
    </source>
</evidence>
<dbReference type="SUPFAM" id="SSF111369">
    <property type="entry name" value="HlyD-like secretion proteins"/>
    <property type="match status" value="1"/>
</dbReference>
<keyword evidence="6" id="KW-1133">Transmembrane helix</keyword>
<feature type="coiled-coil region" evidence="4">
    <location>
        <begin position="108"/>
        <end position="166"/>
    </location>
</feature>
<dbReference type="Gene3D" id="2.40.420.20">
    <property type="match status" value="1"/>
</dbReference>
<keyword evidence="10" id="KW-1185">Reference proteome</keyword>
<gene>
    <name evidence="9" type="primary">txxe786-AcrA</name>
    <name evidence="9" type="ORF">TXXE_04365</name>
</gene>
<feature type="transmembrane region" description="Helical" evidence="6">
    <location>
        <begin position="7"/>
        <end position="27"/>
    </location>
</feature>
<evidence type="ECO:0000313" key="9">
    <source>
        <dbReference type="EMBL" id="CAG5080649.1"/>
    </source>
</evidence>
<dbReference type="InterPro" id="IPR058625">
    <property type="entry name" value="MdtA-like_BSH"/>
</dbReference>
<evidence type="ECO:0000313" key="10">
    <source>
        <dbReference type="Proteomes" id="UP000681526"/>
    </source>
</evidence>
<keyword evidence="3 4" id="KW-0175">Coiled coil</keyword>
<dbReference type="Proteomes" id="UP000681526">
    <property type="component" value="Unassembled WGS sequence"/>
</dbReference>
<evidence type="ECO:0000256" key="3">
    <source>
        <dbReference type="ARBA" id="ARBA00023054"/>
    </source>
</evidence>
<accession>A0ABM8V1A0</accession>
<dbReference type="Pfam" id="PF25990">
    <property type="entry name" value="Beta-barrel_YknX"/>
    <property type="match status" value="1"/>
</dbReference>
<dbReference type="NCBIfam" id="TIGR01730">
    <property type="entry name" value="RND_mfp"/>
    <property type="match status" value="1"/>
</dbReference>
<keyword evidence="6" id="KW-0812">Transmembrane</keyword>
<dbReference type="InterPro" id="IPR050465">
    <property type="entry name" value="UPF0194_transport"/>
</dbReference>
<feature type="domain" description="YknX-like beta-barrel" evidence="8">
    <location>
        <begin position="212"/>
        <end position="280"/>
    </location>
</feature>
<dbReference type="PANTHER" id="PTHR32347:SF23">
    <property type="entry name" value="BLL5650 PROTEIN"/>
    <property type="match status" value="1"/>
</dbReference>
<dbReference type="EMBL" id="CAJRAY010000019">
    <property type="protein sequence ID" value="CAG5080649.1"/>
    <property type="molecule type" value="Genomic_DNA"/>
</dbReference>
<dbReference type="InterPro" id="IPR006143">
    <property type="entry name" value="RND_pump_MFP"/>
</dbReference>
<protein>
    <submittedName>
        <fullName evidence="9">Membrane-fusion protein Efflux transporter</fullName>
    </submittedName>
</protein>
<evidence type="ECO:0000259" key="8">
    <source>
        <dbReference type="Pfam" id="PF25990"/>
    </source>
</evidence>
<evidence type="ECO:0000256" key="5">
    <source>
        <dbReference type="SAM" id="MobiDB-lite"/>
    </source>
</evidence>
<evidence type="ECO:0000259" key="7">
    <source>
        <dbReference type="Pfam" id="PF25917"/>
    </source>
</evidence>
<comment type="caution">
    <text evidence="9">The sequence shown here is derived from an EMBL/GenBank/DDBJ whole genome shotgun (WGS) entry which is preliminary data.</text>
</comment>
<dbReference type="Pfam" id="PF25917">
    <property type="entry name" value="BSH_RND"/>
    <property type="match status" value="1"/>
</dbReference>
<organism evidence="9 10">
    <name type="scientific">Thermobacillus xylanilyticus</name>
    <dbReference type="NCBI Taxonomy" id="76633"/>
    <lineage>
        <taxon>Bacteria</taxon>
        <taxon>Bacillati</taxon>
        <taxon>Bacillota</taxon>
        <taxon>Bacilli</taxon>
        <taxon>Bacillales</taxon>
        <taxon>Paenibacillaceae</taxon>
        <taxon>Thermobacillus</taxon>
    </lineage>
</organism>
<dbReference type="Gene3D" id="2.40.50.100">
    <property type="match status" value="1"/>
</dbReference>
<keyword evidence="6" id="KW-0472">Membrane</keyword>
<name>A0ABM8V1A0_THEXY</name>
<feature type="compositionally biased region" description="Gly residues" evidence="5">
    <location>
        <begin position="408"/>
        <end position="421"/>
    </location>
</feature>
<reference evidence="9 10" key="1">
    <citation type="submission" date="2021-04" db="EMBL/GenBank/DDBJ databases">
        <authorList>
            <person name="Rakotoarivonina H."/>
        </authorList>
    </citation>
    <scope>NUCLEOTIDE SEQUENCE [LARGE SCALE GENOMIC DNA]</scope>
    <source>
        <strain evidence="9 10">XE</strain>
    </source>
</reference>
<evidence type="ECO:0000256" key="6">
    <source>
        <dbReference type="SAM" id="Phobius"/>
    </source>
</evidence>
<dbReference type="PANTHER" id="PTHR32347">
    <property type="entry name" value="EFFLUX SYSTEM COMPONENT YKNX-RELATED"/>
    <property type="match status" value="1"/>
</dbReference>
<feature type="domain" description="Multidrug resistance protein MdtA-like barrel-sandwich hybrid" evidence="7">
    <location>
        <begin position="68"/>
        <end position="201"/>
    </location>
</feature>
<comment type="subcellular location">
    <subcellularLocation>
        <location evidence="1">Cell envelope</location>
    </subcellularLocation>
</comment>
<feature type="region of interest" description="Disordered" evidence="5">
    <location>
        <begin position="400"/>
        <end position="421"/>
    </location>
</feature>
<proteinExistence type="inferred from homology"/>
<feature type="compositionally biased region" description="Low complexity" evidence="5">
    <location>
        <begin position="322"/>
        <end position="332"/>
    </location>
</feature>
<evidence type="ECO:0000256" key="1">
    <source>
        <dbReference type="ARBA" id="ARBA00004196"/>
    </source>
</evidence>